<gene>
    <name evidence="3" type="ORF">TBRA_LOCUS6500</name>
</gene>
<feature type="non-terminal residue" evidence="3">
    <location>
        <position position="294"/>
    </location>
</feature>
<dbReference type="AlphaFoldDB" id="A0A6H5IDC4"/>
<protein>
    <recommendedName>
        <fullName evidence="2">Reverse transcriptase domain-containing protein</fullName>
    </recommendedName>
</protein>
<keyword evidence="1" id="KW-1133">Transmembrane helix</keyword>
<dbReference type="Proteomes" id="UP000479190">
    <property type="component" value="Unassembled WGS sequence"/>
</dbReference>
<accession>A0A6H5IDC4</accession>
<dbReference type="OrthoDB" id="7700848at2759"/>
<proteinExistence type="predicted"/>
<dbReference type="EMBL" id="CADCXV010000747">
    <property type="protein sequence ID" value="CAB0034602.1"/>
    <property type="molecule type" value="Genomic_DNA"/>
</dbReference>
<reference evidence="3 4" key="1">
    <citation type="submission" date="2020-02" db="EMBL/GenBank/DDBJ databases">
        <authorList>
            <person name="Ferguson B K."/>
        </authorList>
    </citation>
    <scope>NUCLEOTIDE SEQUENCE [LARGE SCALE GENOMIC DNA]</scope>
</reference>
<evidence type="ECO:0000313" key="4">
    <source>
        <dbReference type="Proteomes" id="UP000479190"/>
    </source>
</evidence>
<evidence type="ECO:0000256" key="1">
    <source>
        <dbReference type="SAM" id="Phobius"/>
    </source>
</evidence>
<evidence type="ECO:0000313" key="3">
    <source>
        <dbReference type="EMBL" id="CAB0034602.1"/>
    </source>
</evidence>
<keyword evidence="1" id="KW-0472">Membrane</keyword>
<feature type="transmembrane region" description="Helical" evidence="1">
    <location>
        <begin position="76"/>
        <end position="101"/>
    </location>
</feature>
<dbReference type="PROSITE" id="PS50878">
    <property type="entry name" value="RT_POL"/>
    <property type="match status" value="1"/>
</dbReference>
<sequence>MEKTYKKIMILTDNNKGRDNFPRLCLTKLSYHPASCPLQFEHVEKKEKSGRELRAACGDRSSYTRTSRGAGMPRKLYIYVYIWAISRQLSPLFLIRFFIFYSASQRLKHCMRFRCAATLYIVACITKHKHRCVPLNILLYKVLKCWDNDGTCLTCGHGSTSDKKTSNTSIEGKTIKVYPRREDNVIATAREAIAGKRWNHGTKKYCAVVTLDVKNAFNSARWNSIHAALRRMRTPEYLLRIISSYLSARVLDYDTDDGPGSHSVTAGVPQGSVLGPILWNVMYDAVLRLNFRGN</sequence>
<keyword evidence="4" id="KW-1185">Reference proteome</keyword>
<dbReference type="InterPro" id="IPR000477">
    <property type="entry name" value="RT_dom"/>
</dbReference>
<evidence type="ECO:0000259" key="2">
    <source>
        <dbReference type="PROSITE" id="PS50878"/>
    </source>
</evidence>
<name>A0A6H5IDC4_9HYME</name>
<dbReference type="Pfam" id="PF00078">
    <property type="entry name" value="RVT_1"/>
    <property type="match status" value="1"/>
</dbReference>
<dbReference type="PANTHER" id="PTHR19446">
    <property type="entry name" value="REVERSE TRANSCRIPTASES"/>
    <property type="match status" value="1"/>
</dbReference>
<feature type="domain" description="Reverse transcriptase" evidence="2">
    <location>
        <begin position="1"/>
        <end position="294"/>
    </location>
</feature>
<keyword evidence="1" id="KW-0812">Transmembrane</keyword>
<organism evidence="3 4">
    <name type="scientific">Trichogramma brassicae</name>
    <dbReference type="NCBI Taxonomy" id="86971"/>
    <lineage>
        <taxon>Eukaryota</taxon>
        <taxon>Metazoa</taxon>
        <taxon>Ecdysozoa</taxon>
        <taxon>Arthropoda</taxon>
        <taxon>Hexapoda</taxon>
        <taxon>Insecta</taxon>
        <taxon>Pterygota</taxon>
        <taxon>Neoptera</taxon>
        <taxon>Endopterygota</taxon>
        <taxon>Hymenoptera</taxon>
        <taxon>Apocrita</taxon>
        <taxon>Proctotrupomorpha</taxon>
        <taxon>Chalcidoidea</taxon>
        <taxon>Trichogrammatidae</taxon>
        <taxon>Trichogramma</taxon>
    </lineage>
</organism>